<dbReference type="PANTHER" id="PTHR42734">
    <property type="entry name" value="METAL TRANSPORT SYSTEM ATP-BINDING PROTEIN TM_0124-RELATED"/>
    <property type="match status" value="1"/>
</dbReference>
<dbReference type="GO" id="GO:0016887">
    <property type="term" value="F:ATP hydrolysis activity"/>
    <property type="evidence" value="ECO:0007669"/>
    <property type="project" value="InterPro"/>
</dbReference>
<dbReference type="PANTHER" id="PTHR42734:SF5">
    <property type="entry name" value="IRON TRANSPORT SYSTEM ATP-BINDING PROTEIN HI_0361-RELATED"/>
    <property type="match status" value="1"/>
</dbReference>
<evidence type="ECO:0000313" key="8">
    <source>
        <dbReference type="Proteomes" id="UP000542125"/>
    </source>
</evidence>
<evidence type="ECO:0000256" key="5">
    <source>
        <dbReference type="ARBA" id="ARBA00022840"/>
    </source>
</evidence>
<dbReference type="Pfam" id="PF00005">
    <property type="entry name" value="ABC_tran"/>
    <property type="match status" value="1"/>
</dbReference>
<feature type="domain" description="ABC transporter" evidence="6">
    <location>
        <begin position="2"/>
        <end position="230"/>
    </location>
</feature>
<evidence type="ECO:0000256" key="3">
    <source>
        <dbReference type="ARBA" id="ARBA00022475"/>
    </source>
</evidence>
<comment type="caution">
    <text evidence="7">The sequence shown here is derived from an EMBL/GenBank/DDBJ whole genome shotgun (WGS) entry which is preliminary data.</text>
</comment>
<reference evidence="7 8" key="1">
    <citation type="submission" date="2020-07" db="EMBL/GenBank/DDBJ databases">
        <title>Genomic Encyclopedia of Type Strains, Phase IV (KMG-V): Genome sequencing to study the core and pangenomes of soil and plant-associated prokaryotes.</title>
        <authorList>
            <person name="Whitman W."/>
        </authorList>
    </citation>
    <scope>NUCLEOTIDE SEQUENCE [LARGE SCALE GENOMIC DNA]</scope>
    <source>
        <strain evidence="7 8">SAS40</strain>
    </source>
</reference>
<dbReference type="EMBL" id="JACBYR010000001">
    <property type="protein sequence ID" value="NYE83143.1"/>
    <property type="molecule type" value="Genomic_DNA"/>
</dbReference>
<dbReference type="AlphaFoldDB" id="A0A7Y9LNG4"/>
<dbReference type="PROSITE" id="PS50893">
    <property type="entry name" value="ABC_TRANSPORTER_2"/>
    <property type="match status" value="1"/>
</dbReference>
<dbReference type="InterPro" id="IPR003593">
    <property type="entry name" value="AAA+_ATPase"/>
</dbReference>
<comment type="similarity">
    <text evidence="1">Belongs to the ABC transporter superfamily.</text>
</comment>
<evidence type="ECO:0000313" key="7">
    <source>
        <dbReference type="EMBL" id="NYE83143.1"/>
    </source>
</evidence>
<organism evidence="7 8">
    <name type="scientific">Pigmentiphaga litoralis</name>
    <dbReference type="NCBI Taxonomy" id="516702"/>
    <lineage>
        <taxon>Bacteria</taxon>
        <taxon>Pseudomonadati</taxon>
        <taxon>Pseudomonadota</taxon>
        <taxon>Betaproteobacteria</taxon>
        <taxon>Burkholderiales</taxon>
        <taxon>Alcaligenaceae</taxon>
        <taxon>Pigmentiphaga</taxon>
    </lineage>
</organism>
<dbReference type="InterPro" id="IPR050153">
    <property type="entry name" value="Metal_Ion_Import_ABC"/>
</dbReference>
<accession>A0A7Y9LNG4</accession>
<evidence type="ECO:0000256" key="2">
    <source>
        <dbReference type="ARBA" id="ARBA00022448"/>
    </source>
</evidence>
<evidence type="ECO:0000256" key="4">
    <source>
        <dbReference type="ARBA" id="ARBA00022741"/>
    </source>
</evidence>
<evidence type="ECO:0000256" key="1">
    <source>
        <dbReference type="ARBA" id="ARBA00005417"/>
    </source>
</evidence>
<gene>
    <name evidence="7" type="ORF">FHW18_002414</name>
</gene>
<proteinExistence type="inferred from homology"/>
<protein>
    <submittedName>
        <fullName evidence="7">Zinc/manganese transport system ATP-binding protein</fullName>
    </submittedName>
</protein>
<dbReference type="SMART" id="SM00382">
    <property type="entry name" value="AAA"/>
    <property type="match status" value="1"/>
</dbReference>
<name>A0A7Y9LNG4_9BURK</name>
<dbReference type="InterPro" id="IPR027417">
    <property type="entry name" value="P-loop_NTPase"/>
</dbReference>
<dbReference type="InterPro" id="IPR003439">
    <property type="entry name" value="ABC_transporter-like_ATP-bd"/>
</dbReference>
<keyword evidence="2" id="KW-0813">Transport</keyword>
<dbReference type="RefSeq" id="WP_179586567.1">
    <property type="nucleotide sequence ID" value="NZ_JACBYR010000001.1"/>
</dbReference>
<dbReference type="CDD" id="cd03235">
    <property type="entry name" value="ABC_Metallic_Cations"/>
    <property type="match status" value="1"/>
</dbReference>
<keyword evidence="5 7" id="KW-0067">ATP-binding</keyword>
<evidence type="ECO:0000259" key="6">
    <source>
        <dbReference type="PROSITE" id="PS50893"/>
    </source>
</evidence>
<dbReference type="Gene3D" id="3.40.50.300">
    <property type="entry name" value="P-loop containing nucleotide triphosphate hydrolases"/>
    <property type="match status" value="1"/>
</dbReference>
<keyword evidence="3" id="KW-1003">Cell membrane</keyword>
<keyword evidence="3" id="KW-0472">Membrane</keyword>
<keyword evidence="4" id="KW-0547">Nucleotide-binding</keyword>
<keyword evidence="8" id="KW-1185">Reference proteome</keyword>
<sequence length="236" mass="24287">MLRLHDVSVEYGPHLALAPVSGAFLPGTLTAIVGANGAGKSSLLKAMVGLVPCASGHVDRGGLGPAQVGYLPQQAALDRTFPLSVGDLVGMGDWAHSGWAGAFFPRLRGRIDAALASVGMAGMAGRSIAALSVGQFQRVLFARVCLQDAPVLLLDEPFASVDASTTQVLLDLVLAWGRDGRTVIAVLHDLGMVRAHFSQTLLLAGGPVAWGATADVLPAERMPIAATTPVTPRSAP</sequence>
<dbReference type="SUPFAM" id="SSF52540">
    <property type="entry name" value="P-loop containing nucleoside triphosphate hydrolases"/>
    <property type="match status" value="1"/>
</dbReference>
<dbReference type="GO" id="GO:0005524">
    <property type="term" value="F:ATP binding"/>
    <property type="evidence" value="ECO:0007669"/>
    <property type="project" value="UniProtKB-KW"/>
</dbReference>
<dbReference type="Proteomes" id="UP000542125">
    <property type="component" value="Unassembled WGS sequence"/>
</dbReference>